<keyword evidence="1 8" id="KW-0808">Transferase</keyword>
<dbReference type="EC" id="2.7.11.1" evidence="8"/>
<dbReference type="InterPro" id="IPR011047">
    <property type="entry name" value="Quinoprotein_ADH-like_sf"/>
</dbReference>
<dbReference type="PROSITE" id="PS50011">
    <property type="entry name" value="PROTEIN_KINASE_DOM"/>
    <property type="match status" value="1"/>
</dbReference>
<evidence type="ECO:0000256" key="3">
    <source>
        <dbReference type="ARBA" id="ARBA00022777"/>
    </source>
</evidence>
<evidence type="ECO:0000256" key="1">
    <source>
        <dbReference type="ARBA" id="ARBA00022679"/>
    </source>
</evidence>
<evidence type="ECO:0000256" key="2">
    <source>
        <dbReference type="ARBA" id="ARBA00022741"/>
    </source>
</evidence>
<dbReference type="SMART" id="SM00564">
    <property type="entry name" value="PQQ"/>
    <property type="match status" value="4"/>
</dbReference>
<evidence type="ECO:0000256" key="6">
    <source>
        <dbReference type="SAM" id="MobiDB-lite"/>
    </source>
</evidence>
<reference evidence="8" key="1">
    <citation type="submission" date="2024-06" db="EMBL/GenBank/DDBJ databases">
        <title>Streptomyces sp. strain HUAS MG91 genome sequences.</title>
        <authorList>
            <person name="Mo P."/>
        </authorList>
    </citation>
    <scope>NUCLEOTIDE SEQUENCE</scope>
    <source>
        <strain evidence="8">HUAS MG91</strain>
    </source>
</reference>
<feature type="region of interest" description="Disordered" evidence="6">
    <location>
        <begin position="276"/>
        <end position="328"/>
    </location>
</feature>
<dbReference type="InterPro" id="IPR018391">
    <property type="entry name" value="PQQ_b-propeller_rpt"/>
</dbReference>
<dbReference type="Pfam" id="PF00069">
    <property type="entry name" value="Pkinase"/>
    <property type="match status" value="1"/>
</dbReference>
<dbReference type="Gene3D" id="1.10.510.10">
    <property type="entry name" value="Transferase(Phosphotransferase) domain 1"/>
    <property type="match status" value="1"/>
</dbReference>
<dbReference type="Gene3D" id="3.30.200.20">
    <property type="entry name" value="Phosphorylase Kinase, domain 1"/>
    <property type="match status" value="1"/>
</dbReference>
<dbReference type="CDD" id="cd14014">
    <property type="entry name" value="STKc_PknB_like"/>
    <property type="match status" value="1"/>
</dbReference>
<evidence type="ECO:0000259" key="7">
    <source>
        <dbReference type="PROSITE" id="PS50011"/>
    </source>
</evidence>
<dbReference type="SUPFAM" id="SSF56112">
    <property type="entry name" value="Protein kinase-like (PK-like)"/>
    <property type="match status" value="1"/>
</dbReference>
<dbReference type="SMART" id="SM00220">
    <property type="entry name" value="S_TKc"/>
    <property type="match status" value="1"/>
</dbReference>
<evidence type="ECO:0000256" key="5">
    <source>
        <dbReference type="PROSITE-ProRule" id="PRU10141"/>
    </source>
</evidence>
<dbReference type="SUPFAM" id="SSF50998">
    <property type="entry name" value="Quinoprotein alcohol dehydrogenase-like"/>
    <property type="match status" value="2"/>
</dbReference>
<proteinExistence type="predicted"/>
<dbReference type="InterPro" id="IPR008271">
    <property type="entry name" value="Ser/Thr_kinase_AS"/>
</dbReference>
<dbReference type="InterPro" id="IPR011009">
    <property type="entry name" value="Kinase-like_dom_sf"/>
</dbReference>
<dbReference type="Pfam" id="PF13360">
    <property type="entry name" value="PQQ_2"/>
    <property type="match status" value="2"/>
</dbReference>
<dbReference type="PANTHER" id="PTHR43289:SF34">
    <property type="entry name" value="SERINE_THREONINE-PROTEIN KINASE YBDM-RELATED"/>
    <property type="match status" value="1"/>
</dbReference>
<dbReference type="InterPro" id="IPR015943">
    <property type="entry name" value="WD40/YVTN_repeat-like_dom_sf"/>
</dbReference>
<dbReference type="PROSITE" id="PS00107">
    <property type="entry name" value="PROTEIN_KINASE_ATP"/>
    <property type="match status" value="1"/>
</dbReference>
<dbReference type="KEGG" id="stac:ABII15_17115"/>
<feature type="domain" description="Protein kinase" evidence="7">
    <location>
        <begin position="22"/>
        <end position="274"/>
    </location>
</feature>
<dbReference type="Gene3D" id="2.130.10.10">
    <property type="entry name" value="YVTN repeat-like/Quinoprotein amine dehydrogenase"/>
    <property type="match status" value="1"/>
</dbReference>
<dbReference type="PROSITE" id="PS00108">
    <property type="entry name" value="PROTEIN_KINASE_ST"/>
    <property type="match status" value="1"/>
</dbReference>
<dbReference type="InterPro" id="IPR002372">
    <property type="entry name" value="PQQ_rpt_dom"/>
</dbReference>
<dbReference type="RefSeq" id="WP_353943193.1">
    <property type="nucleotide sequence ID" value="NZ_CP159534.1"/>
</dbReference>
<dbReference type="Gene3D" id="2.40.10.480">
    <property type="match status" value="2"/>
</dbReference>
<dbReference type="InterPro" id="IPR017441">
    <property type="entry name" value="Protein_kinase_ATP_BS"/>
</dbReference>
<protein>
    <submittedName>
        <fullName evidence="8">Serine/threonine-protein kinase</fullName>
        <ecNumber evidence="8">2.7.11.1</ecNumber>
    </submittedName>
</protein>
<keyword evidence="4 5" id="KW-0067">ATP-binding</keyword>
<keyword evidence="2 5" id="KW-0547">Nucleotide-binding</keyword>
<feature type="compositionally biased region" description="Low complexity" evidence="6">
    <location>
        <begin position="312"/>
        <end position="326"/>
    </location>
</feature>
<evidence type="ECO:0000313" key="8">
    <source>
        <dbReference type="EMBL" id="XCJ71581.1"/>
    </source>
</evidence>
<gene>
    <name evidence="8" type="ORF">ABII15_17115</name>
</gene>
<evidence type="ECO:0000256" key="4">
    <source>
        <dbReference type="ARBA" id="ARBA00022840"/>
    </source>
</evidence>
<accession>A0AAU8ITP7</accession>
<sequence>MPPLRSTGPGPEAERPGYAGRYRLEECLGAGGMGVVHLATSASGLRLAVKVVHAHYAADPEFRARFRQEVSAARRVSGAFTAPVVDADPGARLPWMATLFIPGDTLAERVKRNGALDVAEVRRLGAGLAEALHDIHRVGVVHRDLKPSNVLLAADGPKVIDFGISRPVDSELRTETGKLIGSPPFMAPEQFQRPREVGPAADVFAMGAVLAHAASGRGPFDSDSPYLVAYQVVHDEPELSGVPDALVPLIRRCLAKDPAGRPSPAEIMDCLRQLPEDLPPVPRIPAQRTPDPSERGPARPASGGGRFRTRTGRAADTDAGTGTAAGRGRRSRMVLGASAGVLLVGGVAALAVGALAPGDGEGPARSGLSASAAGFTPWSVRLDASGGGPPVCTAGAGALYCVTGDGVAARLDPADGRVLWRHRAGGAPQAPTVLSGGLLHVVADDRLTALDPRTGRARWTRDTAGVDAVQHSAGTTLLIAPDGTVRALDSATGRPRWTRDLGRAGAQWAADGSRTFFRATPTADGSATEVSAVAASDGRVTWSTRAAGDLQPFAAGDGALHLLSFDLRQLADAVVRVDTEKRTVHRVPLPVPVDQAQAAGSGGTVYVYAVGGLLYAVDTRPETAEADAVRWQRDTSVSRLSRPVAAGDGLYYTAADGRLLAASARTGAPLAQTRPRPAPRSDRLVADLPAPVVIGGKVFASAPDGSVFGMDGSRPEDW</sequence>
<dbReference type="EMBL" id="CP159534">
    <property type="protein sequence ID" value="XCJ71581.1"/>
    <property type="molecule type" value="Genomic_DNA"/>
</dbReference>
<feature type="binding site" evidence="5">
    <location>
        <position position="50"/>
    </location>
    <ligand>
        <name>ATP</name>
        <dbReference type="ChEBI" id="CHEBI:30616"/>
    </ligand>
</feature>
<dbReference type="GO" id="GO:0005524">
    <property type="term" value="F:ATP binding"/>
    <property type="evidence" value="ECO:0007669"/>
    <property type="project" value="UniProtKB-UniRule"/>
</dbReference>
<dbReference type="InterPro" id="IPR000719">
    <property type="entry name" value="Prot_kinase_dom"/>
</dbReference>
<name>A0AAU8ITP7_9ACTN</name>
<dbReference type="AlphaFoldDB" id="A0AAU8ITP7"/>
<organism evidence="8">
    <name type="scientific">Streptomyces tabacisoli</name>
    <dbReference type="NCBI Taxonomy" id="3156398"/>
    <lineage>
        <taxon>Bacteria</taxon>
        <taxon>Bacillati</taxon>
        <taxon>Actinomycetota</taxon>
        <taxon>Actinomycetes</taxon>
        <taxon>Kitasatosporales</taxon>
        <taxon>Streptomycetaceae</taxon>
        <taxon>Streptomyces</taxon>
    </lineage>
</organism>
<dbReference type="PANTHER" id="PTHR43289">
    <property type="entry name" value="MITOGEN-ACTIVATED PROTEIN KINASE KINASE KINASE 20-RELATED"/>
    <property type="match status" value="1"/>
</dbReference>
<dbReference type="GO" id="GO:0004674">
    <property type="term" value="F:protein serine/threonine kinase activity"/>
    <property type="evidence" value="ECO:0007669"/>
    <property type="project" value="UniProtKB-EC"/>
</dbReference>
<keyword evidence="3 8" id="KW-0418">Kinase</keyword>